<proteinExistence type="predicted"/>
<organism evidence="1 2">
    <name type="scientific">Alistipes intestinihominis</name>
    <dbReference type="NCBI Taxonomy" id="3133172"/>
    <lineage>
        <taxon>Bacteria</taxon>
        <taxon>Pseudomonadati</taxon>
        <taxon>Bacteroidota</taxon>
        <taxon>Bacteroidia</taxon>
        <taxon>Bacteroidales</taxon>
        <taxon>Rikenellaceae</taxon>
        <taxon>Alistipes</taxon>
    </lineage>
</organism>
<dbReference type="SUPFAM" id="SSF52540">
    <property type="entry name" value="P-loop containing nucleoside triphosphate hydrolases"/>
    <property type="match status" value="1"/>
</dbReference>
<gene>
    <name evidence="1" type="ORF">WMO46_15430</name>
</gene>
<comment type="caution">
    <text evidence="1">The sequence shown here is derived from an EMBL/GenBank/DDBJ whole genome shotgun (WGS) entry which is preliminary data.</text>
</comment>
<reference evidence="1 2" key="1">
    <citation type="submission" date="2024-03" db="EMBL/GenBank/DDBJ databases">
        <title>Human intestinal bacterial collection.</title>
        <authorList>
            <person name="Pauvert C."/>
            <person name="Hitch T.C.A."/>
            <person name="Clavel T."/>
        </authorList>
    </citation>
    <scope>NUCLEOTIDE SEQUENCE [LARGE SCALE GENOMIC DNA]</scope>
    <source>
        <strain evidence="1 2">CLA-KB-H122</strain>
    </source>
</reference>
<dbReference type="Gene3D" id="3.40.50.300">
    <property type="entry name" value="P-loop containing nucleotide triphosphate hydrolases"/>
    <property type="match status" value="1"/>
</dbReference>
<name>A0ABV1H0Y7_9BACT</name>
<dbReference type="InterPro" id="IPR027417">
    <property type="entry name" value="P-loop_NTPase"/>
</dbReference>
<dbReference type="Proteomes" id="UP001460202">
    <property type="component" value="Unassembled WGS sequence"/>
</dbReference>
<accession>A0ABV1H0Y7</accession>
<evidence type="ECO:0000313" key="1">
    <source>
        <dbReference type="EMBL" id="MEQ2546335.1"/>
    </source>
</evidence>
<protein>
    <recommendedName>
        <fullName evidence="3">NACHT domain-containing protein</fullName>
    </recommendedName>
</protein>
<keyword evidence="2" id="KW-1185">Reference proteome</keyword>
<dbReference type="RefSeq" id="WP_129650434.1">
    <property type="nucleotide sequence ID" value="NZ_JBBMFL010000034.1"/>
</dbReference>
<evidence type="ECO:0008006" key="3">
    <source>
        <dbReference type="Google" id="ProtNLM"/>
    </source>
</evidence>
<dbReference type="EMBL" id="JBBMFL010000034">
    <property type="protein sequence ID" value="MEQ2546335.1"/>
    <property type="molecule type" value="Genomic_DNA"/>
</dbReference>
<evidence type="ECO:0000313" key="2">
    <source>
        <dbReference type="Proteomes" id="UP001460202"/>
    </source>
</evidence>
<dbReference type="GeneID" id="78178857"/>
<sequence length="817" mass="96304">MFESFIISLVANIATSAGAELLSRATCNSIYRKIETAYSKALKKWSNNTGIINREQIWTQKRLDELVLLMSDPTKEFNVDKNTLDLLKLFRSELLTDTETWHYLENEFLKKSIDILFDVKRAILSIQQDIAARRIDPIELKNKLIEQTNFQIDKNIASGKYIPDTFMEISELKDHIRYFSDPALFYDRIYKKVASFNFEHLNRQLSNEKKDLFEFDASSFSISENIDLESFYKQANNLFTYLKSKHDELYHNKNRGWAHSHKIDRQATNIEYISKQLCIITANAGQGKTNFLCDFANNVLVRRNIPTLYINGYEINASSIERSLAHAVYPVNTYSFAEIINGIKSYCINTKKPFVLIIDGLNENDSPQLLSTNLCNLIRELINHKFIKIILTCRTEYYAERFIDIDKIFPDQTIRLDHIHAHLNEAQKERLLNNYLSYFEIQTDLSEEIKTELTNNLLLLRIFSETYSGQTLSFIGDLHKDELFKAYYQKFCNDISRKFSADGYYSVNARFIQRFIGQIITYMVDHTQFSNIPILDGLEQTQMDLYCRFLDENILLRRDLVVSSGVFGRIEVVNFTYDEFRDYLISCYLIDAIYPKSPDRFESFVAEYTQSGQQLAEGLRSFLFLLSKKHSDKKIHTWLKSLDWYKTSFINHIWDIDDKYINGDDIALIEELLPEYNKYLIPRLLFIGRWDTIRFPKLNIQIILKYSASLSDSDLHEKVYSIWRSELDYWYKADDKTWIDFLSLHEELLSDHTFFQNPESHNIFEFFLYLTPFSYDALEIYEAYLKTYSNKKQLLKVKDVCHSDRLKQTIDNLLNKL</sequence>